<dbReference type="AlphaFoldDB" id="A0A370FGN5"/>
<name>A0A370FGN5_9BURK</name>
<dbReference type="OrthoDB" id="9799441at2"/>
<reference evidence="14 15" key="1">
    <citation type="submission" date="2018-07" db="EMBL/GenBank/DDBJ databases">
        <title>Genomic Encyclopedia of Type Strains, Phase IV (KMG-IV): sequencing the most valuable type-strain genomes for metagenomic binning, comparative biology and taxonomic classification.</title>
        <authorList>
            <person name="Goeker M."/>
        </authorList>
    </citation>
    <scope>NUCLEOTIDE SEQUENCE [LARGE SCALE GENOMIC DNA]</scope>
    <source>
        <strain evidence="14 15">DSM 21352</strain>
    </source>
</reference>
<dbReference type="InterPro" id="IPR014314">
    <property type="entry name" value="Succ_DH_cytb556"/>
</dbReference>
<evidence type="ECO:0000256" key="2">
    <source>
        <dbReference type="ARBA" id="ARBA00004370"/>
    </source>
</evidence>
<evidence type="ECO:0000256" key="4">
    <source>
        <dbReference type="ARBA" id="ARBA00020076"/>
    </source>
</evidence>
<comment type="caution">
    <text evidence="14">The sequence shown here is derived from an EMBL/GenBank/DDBJ whole genome shotgun (WGS) entry which is preliminary data.</text>
</comment>
<comment type="subunit">
    <text evidence="11">Part of an enzyme complex containing four subunits: a flavoprotein, an iron-sulfur protein, plus two membrane-anchoring proteins, SdhC and SdhD. The complex can form homotrimers.</text>
</comment>
<feature type="transmembrane region" description="Helical" evidence="13">
    <location>
        <begin position="37"/>
        <end position="57"/>
    </location>
</feature>
<gene>
    <name evidence="14" type="ORF">DFR41_10371</name>
</gene>
<sequence length="148" mass="16558">MTELASKTRPPRREFRNINVVTDLTGYRLPPAGIVSILHRVSGVLMFLLMPFIIWMFDTSVSSEISYARFKAAFDSGLGFLPGWFLKLVALALIWGYLHHFCAGLRHLWMDVSHEAVTKEFGKTSAIVVLAISILLTLALGAKLFGLY</sequence>
<evidence type="ECO:0000256" key="10">
    <source>
        <dbReference type="ARBA" id="ARBA00023136"/>
    </source>
</evidence>
<dbReference type="GO" id="GO:0006099">
    <property type="term" value="P:tricarboxylic acid cycle"/>
    <property type="evidence" value="ECO:0007669"/>
    <property type="project" value="InterPro"/>
</dbReference>
<dbReference type="GO" id="GO:0046872">
    <property type="term" value="F:metal ion binding"/>
    <property type="evidence" value="ECO:0007669"/>
    <property type="project" value="UniProtKB-KW"/>
</dbReference>
<dbReference type="CDD" id="cd03499">
    <property type="entry name" value="SQR_TypeC_SdhC"/>
    <property type="match status" value="1"/>
</dbReference>
<organism evidence="14 15">
    <name type="scientific">Pseudacidovorax intermedius</name>
    <dbReference type="NCBI Taxonomy" id="433924"/>
    <lineage>
        <taxon>Bacteria</taxon>
        <taxon>Pseudomonadati</taxon>
        <taxon>Pseudomonadota</taxon>
        <taxon>Betaproteobacteria</taxon>
        <taxon>Burkholderiales</taxon>
        <taxon>Comamonadaceae</taxon>
        <taxon>Pseudacidovorax</taxon>
    </lineage>
</organism>
<evidence type="ECO:0000256" key="5">
    <source>
        <dbReference type="ARBA" id="ARBA00022617"/>
    </source>
</evidence>
<dbReference type="EMBL" id="QQAV01000003">
    <property type="protein sequence ID" value="RDI25915.1"/>
    <property type="molecule type" value="Genomic_DNA"/>
</dbReference>
<comment type="function">
    <text evidence="1">Membrane-anchoring subunit of succinate dehydrogenase (SDH).</text>
</comment>
<protein>
    <recommendedName>
        <fullName evidence="4">Succinate dehydrogenase cytochrome b556 subunit</fullName>
    </recommendedName>
</protein>
<evidence type="ECO:0000256" key="13">
    <source>
        <dbReference type="SAM" id="Phobius"/>
    </source>
</evidence>
<dbReference type="STRING" id="433924.NS331_23050"/>
<evidence type="ECO:0000313" key="15">
    <source>
        <dbReference type="Proteomes" id="UP000255265"/>
    </source>
</evidence>
<evidence type="ECO:0000256" key="3">
    <source>
        <dbReference type="ARBA" id="ARBA00007244"/>
    </source>
</evidence>
<feature type="binding site" description="axial binding residue" evidence="12">
    <location>
        <position position="100"/>
    </location>
    <ligand>
        <name>heme</name>
        <dbReference type="ChEBI" id="CHEBI:30413"/>
        <note>ligand shared with second transmembrane subunit</note>
    </ligand>
    <ligandPart>
        <name>Fe</name>
        <dbReference type="ChEBI" id="CHEBI:18248"/>
    </ligandPart>
</feature>
<evidence type="ECO:0000256" key="9">
    <source>
        <dbReference type="ARBA" id="ARBA00023004"/>
    </source>
</evidence>
<keyword evidence="8 13" id="KW-1133">Transmembrane helix</keyword>
<feature type="transmembrane region" description="Helical" evidence="13">
    <location>
        <begin position="78"/>
        <end position="98"/>
    </location>
</feature>
<dbReference type="NCBIfam" id="TIGR02970">
    <property type="entry name" value="succ_dehyd_cytB"/>
    <property type="match status" value="1"/>
</dbReference>
<dbReference type="SUPFAM" id="SSF81343">
    <property type="entry name" value="Fumarate reductase respiratory complex transmembrane subunits"/>
    <property type="match status" value="1"/>
</dbReference>
<evidence type="ECO:0000256" key="12">
    <source>
        <dbReference type="PIRSR" id="PIRSR000178-1"/>
    </source>
</evidence>
<dbReference type="Proteomes" id="UP000255265">
    <property type="component" value="Unassembled WGS sequence"/>
</dbReference>
<keyword evidence="10 13" id="KW-0472">Membrane</keyword>
<keyword evidence="5 12" id="KW-0349">Heme</keyword>
<feature type="transmembrane region" description="Helical" evidence="13">
    <location>
        <begin position="126"/>
        <end position="145"/>
    </location>
</feature>
<dbReference type="Gene3D" id="1.20.1300.10">
    <property type="entry name" value="Fumarate reductase/succinate dehydrogenase, transmembrane subunit"/>
    <property type="match status" value="1"/>
</dbReference>
<keyword evidence="7 12" id="KW-0479">Metal-binding</keyword>
<keyword evidence="9 12" id="KW-0408">Iron</keyword>
<keyword evidence="6 13" id="KW-0812">Transmembrane</keyword>
<keyword evidence="15" id="KW-1185">Reference proteome</keyword>
<evidence type="ECO:0000313" key="14">
    <source>
        <dbReference type="EMBL" id="RDI25915.1"/>
    </source>
</evidence>
<dbReference type="InterPro" id="IPR034804">
    <property type="entry name" value="SQR/QFR_C/D"/>
</dbReference>
<proteinExistence type="inferred from homology"/>
<dbReference type="RefSeq" id="WP_017761523.1">
    <property type="nucleotide sequence ID" value="NZ_QQAV01000003.1"/>
</dbReference>
<accession>A0A370FGN5</accession>
<evidence type="ECO:0000256" key="8">
    <source>
        <dbReference type="ARBA" id="ARBA00022989"/>
    </source>
</evidence>
<dbReference type="Pfam" id="PF01127">
    <property type="entry name" value="Sdh_cyt"/>
    <property type="match status" value="1"/>
</dbReference>
<evidence type="ECO:0000256" key="6">
    <source>
        <dbReference type="ARBA" id="ARBA00022692"/>
    </source>
</evidence>
<dbReference type="PIRSF" id="PIRSF000178">
    <property type="entry name" value="SDH_cyt_b560"/>
    <property type="match status" value="1"/>
</dbReference>
<comment type="cofactor">
    <cofactor evidence="12">
        <name>heme</name>
        <dbReference type="ChEBI" id="CHEBI:30413"/>
    </cofactor>
    <text evidence="12">The heme is bound between the two transmembrane subunits.</text>
</comment>
<comment type="similarity">
    <text evidence="3">Belongs to the cytochrome b560 family.</text>
</comment>
<dbReference type="GO" id="GO:0016020">
    <property type="term" value="C:membrane"/>
    <property type="evidence" value="ECO:0007669"/>
    <property type="project" value="UniProtKB-SubCell"/>
</dbReference>
<comment type="subcellular location">
    <subcellularLocation>
        <location evidence="2">Membrane</location>
    </subcellularLocation>
</comment>
<evidence type="ECO:0000256" key="11">
    <source>
        <dbReference type="ARBA" id="ARBA00025912"/>
    </source>
</evidence>
<dbReference type="GO" id="GO:0009055">
    <property type="term" value="F:electron transfer activity"/>
    <property type="evidence" value="ECO:0007669"/>
    <property type="project" value="InterPro"/>
</dbReference>
<evidence type="ECO:0000256" key="7">
    <source>
        <dbReference type="ARBA" id="ARBA00022723"/>
    </source>
</evidence>
<evidence type="ECO:0000256" key="1">
    <source>
        <dbReference type="ARBA" id="ARBA00004050"/>
    </source>
</evidence>
<dbReference type="InterPro" id="IPR000701">
    <property type="entry name" value="SuccDH_FuR_B_TM-su"/>
</dbReference>